<evidence type="ECO:0000313" key="1">
    <source>
        <dbReference type="EMBL" id="MCY1009895.1"/>
    </source>
</evidence>
<comment type="caution">
    <text evidence="1">The sequence shown here is derived from an EMBL/GenBank/DDBJ whole genome shotgun (WGS) entry which is preliminary data.</text>
</comment>
<accession>A0A9X3J0C1</accession>
<organism evidence="1 2">
    <name type="scientific">Nannocystis pusilla</name>
    <dbReference type="NCBI Taxonomy" id="889268"/>
    <lineage>
        <taxon>Bacteria</taxon>
        <taxon>Pseudomonadati</taxon>
        <taxon>Myxococcota</taxon>
        <taxon>Polyangia</taxon>
        <taxon>Nannocystales</taxon>
        <taxon>Nannocystaceae</taxon>
        <taxon>Nannocystis</taxon>
    </lineage>
</organism>
<dbReference type="SUPFAM" id="SSF52540">
    <property type="entry name" value="P-loop containing nucleoside triphosphate hydrolases"/>
    <property type="match status" value="1"/>
</dbReference>
<proteinExistence type="predicted"/>
<dbReference type="Proteomes" id="UP001150924">
    <property type="component" value="Unassembled WGS sequence"/>
</dbReference>
<gene>
    <name evidence="1" type="ORF">OV079_30910</name>
</gene>
<dbReference type="EMBL" id="JAPNKE010000002">
    <property type="protein sequence ID" value="MCY1009895.1"/>
    <property type="molecule type" value="Genomic_DNA"/>
</dbReference>
<name>A0A9X3J0C1_9BACT</name>
<keyword evidence="2" id="KW-1185">Reference proteome</keyword>
<protein>
    <submittedName>
        <fullName evidence="1">AAA family ATPase</fullName>
    </submittedName>
</protein>
<reference evidence="1" key="1">
    <citation type="submission" date="2022-11" db="EMBL/GenBank/DDBJ databases">
        <title>Minimal conservation of predation-associated metabolite biosynthetic gene clusters underscores biosynthetic potential of Myxococcota including descriptions for ten novel species: Archangium lansinium sp. nov., Myxococcus landrumus sp. nov., Nannocystis bai.</title>
        <authorList>
            <person name="Ahearne A."/>
            <person name="Stevens C."/>
            <person name="Phillips K."/>
        </authorList>
    </citation>
    <scope>NUCLEOTIDE SEQUENCE</scope>
    <source>
        <strain evidence="1">Na p29</strain>
    </source>
</reference>
<dbReference type="AlphaFoldDB" id="A0A9X3J0C1"/>
<dbReference type="RefSeq" id="WP_267772630.1">
    <property type="nucleotide sequence ID" value="NZ_JAPNKE010000002.1"/>
</dbReference>
<dbReference type="Gene3D" id="3.40.50.300">
    <property type="entry name" value="P-loop containing nucleotide triphosphate hydrolases"/>
    <property type="match status" value="1"/>
</dbReference>
<sequence>MPLAFKDRKHYYNRCQPDESLAPDDARNIDFDALPQEVRGASWAGALAAEIELSNTPVCLLVAGLPGSGKSTELRRLARRLASDESAGLLPIHLDAERLLDLTSRIDVADVVAAILHDAELAVLAAEGKDVAAMPADGYLQRFWRWLTTTDVELGKGNFTVAPGVSLAVELKTRPSLRQRVRSVVSNHLSQFLADARAELKRLDERAAAAGHGGLLVIFDSLEKLRGTTSAWYDVLDSAEIFFRTNVPNLELPVHVIFTVPTALLTRITRIRVLPMVKLHARDGSPHAPGIAAARELVTRRVPLEVLGEVLGPDAEARLRQMILWSGGYPRELVRLLQSAIRDASAGPLSDEQFQRLFSQLVSTFRVLVTRDVIPWLAQVAAQRFMTVENEQHRLDADRMLQNNAILYYANGEQWHDLHPAVYENPDVRAALDALREARAATT</sequence>
<evidence type="ECO:0000313" key="2">
    <source>
        <dbReference type="Proteomes" id="UP001150924"/>
    </source>
</evidence>
<dbReference type="InterPro" id="IPR027417">
    <property type="entry name" value="P-loop_NTPase"/>
</dbReference>